<dbReference type="HOGENOM" id="CLU_015182_0_2_9"/>
<dbReference type="GO" id="GO:0009424">
    <property type="term" value="C:bacterial-type flagellum hook"/>
    <property type="evidence" value="ECO:0007669"/>
    <property type="project" value="UniProtKB-UniRule"/>
</dbReference>
<keyword evidence="5" id="KW-0964">Secreted</keyword>
<comment type="similarity">
    <text evidence="1 5">Belongs to the FliD family.</text>
</comment>
<keyword evidence="3" id="KW-0175">Coiled coil</keyword>
<dbReference type="eggNOG" id="COG1345">
    <property type="taxonomic scope" value="Bacteria"/>
</dbReference>
<feature type="domain" description="Flagellar hook-associated protein 2 N-terminal" evidence="6">
    <location>
        <begin position="12"/>
        <end position="107"/>
    </location>
</feature>
<dbReference type="Proteomes" id="UP000000716">
    <property type="component" value="Chromosome"/>
</dbReference>
<dbReference type="AlphaFoldDB" id="C4L5M8"/>
<keyword evidence="8" id="KW-0969">Cilium</keyword>
<dbReference type="EMBL" id="CP001615">
    <property type="protein sequence ID" value="ACQ69843.1"/>
    <property type="molecule type" value="Genomic_DNA"/>
</dbReference>
<accession>C4L5M8</accession>
<dbReference type="STRING" id="360911.EAT1b_0914"/>
<evidence type="ECO:0000256" key="3">
    <source>
        <dbReference type="ARBA" id="ARBA00023054"/>
    </source>
</evidence>
<feature type="domain" description="Flagellar hook-associated protein 2 C-terminal" evidence="7">
    <location>
        <begin position="279"/>
        <end position="536"/>
    </location>
</feature>
<evidence type="ECO:0000256" key="5">
    <source>
        <dbReference type="RuleBase" id="RU362066"/>
    </source>
</evidence>
<keyword evidence="8" id="KW-0966">Cell projection</keyword>
<dbReference type="InterPro" id="IPR040026">
    <property type="entry name" value="FliD"/>
</dbReference>
<keyword evidence="8" id="KW-0282">Flagellum</keyword>
<comment type="subcellular location">
    <subcellularLocation>
        <location evidence="5">Secreted</location>
    </subcellularLocation>
    <subcellularLocation>
        <location evidence="5">Bacterial flagellum</location>
    </subcellularLocation>
</comment>
<dbReference type="GO" id="GO:0005576">
    <property type="term" value="C:extracellular region"/>
    <property type="evidence" value="ECO:0007669"/>
    <property type="project" value="UniProtKB-SubCell"/>
</dbReference>
<comment type="function">
    <text evidence="5">Required for morphogenesis and for the elongation of the flagellar filament by facilitating polymerization of the flagellin monomers at the tip of growing filament. Forms a capping structure, which prevents flagellin subunits (transported through the central channel of the flagellum) from leaking out without polymerization at the distal end.</text>
</comment>
<sequence>MTSPIRFGGLASGIDTDSIIKQMMQAERVPVDRLEQKKQLTEWRRDSYREVNRSLLALRNSAVDMMFSRNYYAKTASSSDESRVSVVAGPSSGNASLTINSATLATSASHVAVANGGGITNDTAVSTLGLEVGIRKQTITAGTTELTVKPLPNNPPTFTDKDGNAITLAHTYDAATGKITFDSGVTIPEGAQVVYEAGYQVRFRNEDGGALQTVYVDENAKFKDLVTALNGTKTGISAFFDETSGKISLTRKNTGEQSIIEFEGTAAKALFGLNGFVAGTNASVDVNGITLTQSSNTFTIDNMTITLKSSFNDGTKVNLSAATDTQKIFDNIKGFVDKYNETIDLMNKKTREERFRSFAPLTQAQRDELSEDEIKKWEEKAMSGMLRGDTILRGTMDTLRSKWSGATSSTNDLDMSRLFQIGISTGSDFTNGGKIELNEEKLKAAIEKDPEQVYQLFTDAETGLLPQIRDAAKDSRDTITRIAGAEGSGAQTHSMGKEMTDIDSRIKRLNDLLIDKENAYYRRFTAMETAMNQANAQAASLSQFLGGGM</sequence>
<evidence type="ECO:0000313" key="9">
    <source>
        <dbReference type="Proteomes" id="UP000000716"/>
    </source>
</evidence>
<keyword evidence="4 5" id="KW-0975">Bacterial flagellum</keyword>
<evidence type="ECO:0000259" key="7">
    <source>
        <dbReference type="Pfam" id="PF07195"/>
    </source>
</evidence>
<dbReference type="GO" id="GO:0009421">
    <property type="term" value="C:bacterial-type flagellum filament cap"/>
    <property type="evidence" value="ECO:0007669"/>
    <property type="project" value="InterPro"/>
</dbReference>
<comment type="subunit">
    <text evidence="2 5">Homopentamer.</text>
</comment>
<dbReference type="GO" id="GO:0007155">
    <property type="term" value="P:cell adhesion"/>
    <property type="evidence" value="ECO:0007669"/>
    <property type="project" value="InterPro"/>
</dbReference>
<organism evidence="8 9">
    <name type="scientific">Exiguobacterium sp. (strain ATCC BAA-1283 / AT1b)</name>
    <dbReference type="NCBI Taxonomy" id="360911"/>
    <lineage>
        <taxon>Bacteria</taxon>
        <taxon>Bacillati</taxon>
        <taxon>Bacillota</taxon>
        <taxon>Bacilli</taxon>
        <taxon>Bacillales</taxon>
        <taxon>Bacillales Family XII. Incertae Sedis</taxon>
        <taxon>Exiguobacterium</taxon>
    </lineage>
</organism>
<evidence type="ECO:0000256" key="4">
    <source>
        <dbReference type="ARBA" id="ARBA00023143"/>
    </source>
</evidence>
<gene>
    <name evidence="8" type="ordered locus">EAT1b_0914</name>
</gene>
<dbReference type="Pfam" id="PF07195">
    <property type="entry name" value="FliD_C"/>
    <property type="match status" value="1"/>
</dbReference>
<proteinExistence type="inferred from homology"/>
<evidence type="ECO:0000256" key="2">
    <source>
        <dbReference type="ARBA" id="ARBA00011255"/>
    </source>
</evidence>
<dbReference type="InterPro" id="IPR003481">
    <property type="entry name" value="FliD_N"/>
</dbReference>
<dbReference type="RefSeq" id="WP_012726962.1">
    <property type="nucleotide sequence ID" value="NC_012673.1"/>
</dbReference>
<dbReference type="PANTHER" id="PTHR30288">
    <property type="entry name" value="FLAGELLAR CAP/ASSEMBLY PROTEIN FLID"/>
    <property type="match status" value="1"/>
</dbReference>
<dbReference type="KEGG" id="eat:EAT1b_0914"/>
<protein>
    <recommendedName>
        <fullName evidence="5">Flagellar hook-associated protein 2</fullName>
        <shortName evidence="5">HAP2</shortName>
    </recommendedName>
    <alternativeName>
        <fullName evidence="5">Flagellar cap protein</fullName>
    </alternativeName>
</protein>
<evidence type="ECO:0000256" key="1">
    <source>
        <dbReference type="ARBA" id="ARBA00009764"/>
    </source>
</evidence>
<reference evidence="8 9" key="1">
    <citation type="journal article" date="2011" name="J. Bacteriol.">
        <title>Complete genome sequence of the Thermophilic Bacterium Exiguobacterium sp. AT1b.</title>
        <authorList>
            <person name="Vishnivetskaya T.A."/>
            <person name="Lucas S."/>
            <person name="Copeland A."/>
            <person name="Lapidus A."/>
            <person name="Glavina Del Rio T."/>
            <person name="Dalin E."/>
            <person name="Tice H."/>
            <person name="Bruce D.C."/>
            <person name="Goodwin L.A."/>
            <person name="Pitluck S."/>
            <person name="Saunders E."/>
            <person name="Brettin T."/>
            <person name="Detter C."/>
            <person name="Han C."/>
            <person name="Larimer F."/>
            <person name="Land M.L."/>
            <person name="Hauser L.J."/>
            <person name="Kyrpides N.C."/>
            <person name="Ovchinnikova G."/>
            <person name="Kathariou S."/>
            <person name="Ramaley R.F."/>
            <person name="Rodrigues D.F."/>
            <person name="Hendrix C."/>
            <person name="Richardson P."/>
            <person name="Tiedje J.M."/>
        </authorList>
    </citation>
    <scope>NUCLEOTIDE SEQUENCE [LARGE SCALE GENOMIC DNA]</scope>
    <source>
        <strain evidence="9">ATCC BAA-1283 / AT1b</strain>
    </source>
</reference>
<dbReference type="OrthoDB" id="9776025at2"/>
<name>C4L5M8_EXISA</name>
<dbReference type="PANTHER" id="PTHR30288:SF0">
    <property type="entry name" value="FLAGELLAR HOOK-ASSOCIATED PROTEIN 2"/>
    <property type="match status" value="1"/>
</dbReference>
<dbReference type="GO" id="GO:0071973">
    <property type="term" value="P:bacterial-type flagellum-dependent cell motility"/>
    <property type="evidence" value="ECO:0007669"/>
    <property type="project" value="TreeGrafter"/>
</dbReference>
<evidence type="ECO:0000313" key="8">
    <source>
        <dbReference type="EMBL" id="ACQ69843.1"/>
    </source>
</evidence>
<dbReference type="InterPro" id="IPR010809">
    <property type="entry name" value="FliD_C"/>
</dbReference>
<keyword evidence="9" id="KW-1185">Reference proteome</keyword>
<dbReference type="Pfam" id="PF02465">
    <property type="entry name" value="FliD_N"/>
    <property type="match status" value="1"/>
</dbReference>
<evidence type="ECO:0000259" key="6">
    <source>
        <dbReference type="Pfam" id="PF02465"/>
    </source>
</evidence>